<dbReference type="EMBL" id="CP136925">
    <property type="protein sequence ID" value="WXA14013.1"/>
    <property type="molecule type" value="Genomic_DNA"/>
</dbReference>
<evidence type="ECO:0000256" key="1">
    <source>
        <dbReference type="ARBA" id="ARBA00022603"/>
    </source>
</evidence>
<protein>
    <submittedName>
        <fullName evidence="3">Class I SAM-dependent methyltransferase</fullName>
        <ecNumber evidence="3">2.1.1.-</ecNumber>
    </submittedName>
</protein>
<dbReference type="SUPFAM" id="SSF53335">
    <property type="entry name" value="S-adenosyl-L-methionine-dependent methyltransferases"/>
    <property type="match status" value="1"/>
</dbReference>
<evidence type="ECO:0000313" key="3">
    <source>
        <dbReference type="EMBL" id="WXA03564.1"/>
    </source>
</evidence>
<dbReference type="RefSeq" id="WP_338733345.1">
    <property type="nucleotide sequence ID" value="NZ_CP136924.1"/>
</dbReference>
<organism evidence="3 5">
    <name type="scientific">Mangrovimonas cancribranchiae</name>
    <dbReference type="NCBI Taxonomy" id="3080055"/>
    <lineage>
        <taxon>Bacteria</taxon>
        <taxon>Pseudomonadati</taxon>
        <taxon>Bacteroidota</taxon>
        <taxon>Flavobacteriia</taxon>
        <taxon>Flavobacteriales</taxon>
        <taxon>Flavobacteriaceae</taxon>
        <taxon>Mangrovimonas</taxon>
    </lineage>
</organism>
<dbReference type="PANTHER" id="PTHR40048">
    <property type="entry name" value="RHAMNOSYL O-METHYLTRANSFERASE"/>
    <property type="match status" value="1"/>
</dbReference>
<dbReference type="Gene3D" id="3.40.50.150">
    <property type="entry name" value="Vaccinia Virus protein VP39"/>
    <property type="match status" value="1"/>
</dbReference>
<dbReference type="Proteomes" id="UP001368318">
    <property type="component" value="Chromosome"/>
</dbReference>
<dbReference type="GO" id="GO:0005886">
    <property type="term" value="C:plasma membrane"/>
    <property type="evidence" value="ECO:0007669"/>
    <property type="project" value="TreeGrafter"/>
</dbReference>
<dbReference type="Pfam" id="PF13578">
    <property type="entry name" value="Methyltransf_24"/>
    <property type="match status" value="1"/>
</dbReference>
<evidence type="ECO:0000256" key="2">
    <source>
        <dbReference type="ARBA" id="ARBA00022679"/>
    </source>
</evidence>
<dbReference type="GO" id="GO:0032259">
    <property type="term" value="P:methylation"/>
    <property type="evidence" value="ECO:0007669"/>
    <property type="project" value="UniProtKB-KW"/>
</dbReference>
<name>A0AAU6P137_9FLAO</name>
<keyword evidence="1 3" id="KW-0489">Methyltransferase</keyword>
<sequence length="234" mass="27370">MKKRDILNPIALLISKRKLSKSFKLNDFDSIYDFSQSYIGRGYYDRISLHQFKDEFRSFVNYVKKTEPKIVVEIGTKKGGSFFMWARYLKPNHLISIDLPGGIHGGGFPKQKIPFMKYFLSDKKNSKVSVVLGDSHKKETYNQLVNKLNGRQIDFLFIDGDHRYEGVKSDYEMYSGLVKKGGLIAFHDIVESDYHHNLNCYVDKFWNEIKNKHEYVEFIESPKQRKYGIGVLIK</sequence>
<evidence type="ECO:0000313" key="5">
    <source>
        <dbReference type="Proteomes" id="UP001368318"/>
    </source>
</evidence>
<accession>A0AAU6P137</accession>
<dbReference type="GO" id="GO:0008168">
    <property type="term" value="F:methyltransferase activity"/>
    <property type="evidence" value="ECO:0007669"/>
    <property type="project" value="UniProtKB-KW"/>
</dbReference>
<keyword evidence="5" id="KW-1185">Reference proteome</keyword>
<evidence type="ECO:0000313" key="4">
    <source>
        <dbReference type="EMBL" id="WXA14013.1"/>
    </source>
</evidence>
<dbReference type="EMBL" id="CP136924">
    <property type="protein sequence ID" value="WXA03564.1"/>
    <property type="molecule type" value="Genomic_DNA"/>
</dbReference>
<dbReference type="KEGG" id="mcaa:R3L15_03865"/>
<reference evidence="3 5" key="1">
    <citation type="submission" date="2023-10" db="EMBL/GenBank/DDBJ databases">
        <title>Culture-based analysis of two novel bacteria associated with mangrove crab gills.</title>
        <authorList>
            <person name="Yang X."/>
            <person name="Garuglieri E."/>
            <person name="Van Goethem M.W."/>
            <person name="Fusi M."/>
            <person name="Marasco R."/>
            <person name="Daffonchio D.G."/>
        </authorList>
    </citation>
    <scope>NUCLEOTIDE SEQUENCE [LARGE SCALE GENOMIC DNA]</scope>
    <source>
        <strain evidence="4">UG2-1</strain>
        <strain evidence="3">UG2-2</strain>
        <strain evidence="5">UG2_2</strain>
    </source>
</reference>
<dbReference type="EC" id="2.1.1.-" evidence="3"/>
<dbReference type="PANTHER" id="PTHR40048:SF1">
    <property type="entry name" value="RHAMNOSYL O-METHYLTRANSFERASE"/>
    <property type="match status" value="1"/>
</dbReference>
<dbReference type="AlphaFoldDB" id="A0AAU6P137"/>
<gene>
    <name evidence="4" type="ORF">R3L15_03865</name>
    <name evidence="3" type="ORF">R3L16_03530</name>
</gene>
<keyword evidence="2 3" id="KW-0808">Transferase</keyword>
<dbReference type="InterPro" id="IPR029063">
    <property type="entry name" value="SAM-dependent_MTases_sf"/>
</dbReference>
<proteinExistence type="predicted"/>